<dbReference type="SUPFAM" id="SSF141868">
    <property type="entry name" value="EAL domain-like"/>
    <property type="match status" value="1"/>
</dbReference>
<dbReference type="PANTHER" id="PTHR44757">
    <property type="entry name" value="DIGUANYLATE CYCLASE DGCP"/>
    <property type="match status" value="1"/>
</dbReference>
<evidence type="ECO:0000259" key="3">
    <source>
        <dbReference type="PROSITE" id="PS50887"/>
    </source>
</evidence>
<reference evidence="4 5" key="1">
    <citation type="submission" date="2020-01" db="EMBL/GenBank/DDBJ databases">
        <title>Genome sequencing of strain KACC 21265.</title>
        <authorList>
            <person name="Heo J."/>
            <person name="Kim S.-J."/>
            <person name="Kim J.-S."/>
            <person name="Hong S.-B."/>
            <person name="Kwon S.-W."/>
        </authorList>
    </citation>
    <scope>NUCLEOTIDE SEQUENCE [LARGE SCALE GENOMIC DNA]</scope>
    <source>
        <strain evidence="4 5">KACC 21265</strain>
    </source>
</reference>
<dbReference type="GO" id="GO:0003824">
    <property type="term" value="F:catalytic activity"/>
    <property type="evidence" value="ECO:0007669"/>
    <property type="project" value="UniProtKB-ARBA"/>
</dbReference>
<dbReference type="InterPro" id="IPR001633">
    <property type="entry name" value="EAL_dom"/>
</dbReference>
<organism evidence="4 5">
    <name type="scientific">Xylophilus rhododendri</name>
    <dbReference type="NCBI Taxonomy" id="2697032"/>
    <lineage>
        <taxon>Bacteria</taxon>
        <taxon>Pseudomonadati</taxon>
        <taxon>Pseudomonadota</taxon>
        <taxon>Betaproteobacteria</taxon>
        <taxon>Burkholderiales</taxon>
        <taxon>Xylophilus</taxon>
    </lineage>
</organism>
<protein>
    <submittedName>
        <fullName evidence="4">EAL domain-containing protein</fullName>
    </submittedName>
</protein>
<dbReference type="PANTHER" id="PTHR44757:SF2">
    <property type="entry name" value="BIOFILM ARCHITECTURE MAINTENANCE PROTEIN MBAA"/>
    <property type="match status" value="1"/>
</dbReference>
<dbReference type="InterPro" id="IPR000160">
    <property type="entry name" value="GGDEF_dom"/>
</dbReference>
<dbReference type="NCBIfam" id="TIGR00254">
    <property type="entry name" value="GGDEF"/>
    <property type="match status" value="1"/>
</dbReference>
<dbReference type="InterPro" id="IPR035919">
    <property type="entry name" value="EAL_sf"/>
</dbReference>
<dbReference type="InterPro" id="IPR043128">
    <property type="entry name" value="Rev_trsase/Diguanyl_cyclase"/>
</dbReference>
<dbReference type="SUPFAM" id="SSF55073">
    <property type="entry name" value="Nucleotide cyclase"/>
    <property type="match status" value="1"/>
</dbReference>
<evidence type="ECO:0000259" key="1">
    <source>
        <dbReference type="PROSITE" id="PS50113"/>
    </source>
</evidence>
<dbReference type="CDD" id="cd01948">
    <property type="entry name" value="EAL"/>
    <property type="match status" value="1"/>
</dbReference>
<evidence type="ECO:0000313" key="4">
    <source>
        <dbReference type="EMBL" id="QHJ00705.1"/>
    </source>
</evidence>
<sequence length="801" mass="88872">MDGLLEAVWIVQGTGCHVRAANAAAARLLDRTVQSMLGCAITDFFGEPEDAFYWQGAVADPEARLQSRTRLLRPDGTVLHVERRISRIDGDPADGGPAWLVGVVDLTQQQQSEDELERLLAESRATLESTADGMLVCGLDGRIRAFNRRFAQIWNVPKDMLVRRDDAAVHQLLADQLTDPDSYRGRLTEILAELDQSASDLMLLRGGRVVQRLSLPQFSRGRVIGRVFSYQDITERISAEQGLRLAARVFECSPEAVFVADAEHRIVTANPACCRLTRHPLERLTGSSASDLFEDHDAGRLFTDVLAAWEGAGVWEGEVWHRRGDGSICPVRLSWVVLRDGDGAISQTIGFFRDLSGQREAQRRIEELAFSDALTGLPNRLLLARRVDRQLAPSRRDKQPFAMLFLDLDRFKNINDSMGHQFGDRVLVKVAERVKACLRPSDTLCRMGGDEFVVHLHDADALSAEGVAQRILQSLALPFLLEDMRFSVSVSIGISLYPQDGSTLDDLVRHADTAMFRVKEHGRGNYRFYQPEMNVDLRARISLEHAMREALARRRFVLHYQPQVHLQTGALVGVEALIRWFDDERGNVPPSAFIPLAEESGFIVQIGAWVLEEAVRQAAAWERAGSAVMVSVNVSPLQFRQADFVDRVAAAIRVAGVSPELIELELTESILVQDANEALQRLHELVRVGVRLAIDDFGTGYSSLAYLKKFPIHRVKIDQSFVRGLPDDANDHAIVTAMLAMARALRFDTVAEGVETAAQRDCLLALGCANFQGFLCAPGLPSSQIGDRMLVGEAFMPELSA</sequence>
<dbReference type="NCBIfam" id="TIGR00229">
    <property type="entry name" value="sensory_box"/>
    <property type="match status" value="1"/>
</dbReference>
<dbReference type="InterPro" id="IPR001610">
    <property type="entry name" value="PAC"/>
</dbReference>
<dbReference type="EMBL" id="CP047650">
    <property type="protein sequence ID" value="QHJ00705.1"/>
    <property type="molecule type" value="Genomic_DNA"/>
</dbReference>
<dbReference type="AlphaFoldDB" id="A0A857J9M9"/>
<proteinExistence type="predicted"/>
<dbReference type="SMART" id="SM00086">
    <property type="entry name" value="PAC"/>
    <property type="match status" value="2"/>
</dbReference>
<evidence type="ECO:0000259" key="2">
    <source>
        <dbReference type="PROSITE" id="PS50883"/>
    </source>
</evidence>
<evidence type="ECO:0000313" key="5">
    <source>
        <dbReference type="Proteomes" id="UP000464787"/>
    </source>
</evidence>
<name>A0A857J9M9_9BURK</name>
<dbReference type="InterPro" id="IPR000014">
    <property type="entry name" value="PAS"/>
</dbReference>
<dbReference type="Pfam" id="PF00563">
    <property type="entry name" value="EAL"/>
    <property type="match status" value="1"/>
</dbReference>
<dbReference type="InterPro" id="IPR013656">
    <property type="entry name" value="PAS_4"/>
</dbReference>
<feature type="domain" description="GGDEF" evidence="3">
    <location>
        <begin position="399"/>
        <end position="531"/>
    </location>
</feature>
<dbReference type="Gene3D" id="3.30.450.20">
    <property type="entry name" value="PAS domain"/>
    <property type="match status" value="3"/>
</dbReference>
<keyword evidence="5" id="KW-1185">Reference proteome</keyword>
<dbReference type="FunFam" id="3.30.70.270:FF:000001">
    <property type="entry name" value="Diguanylate cyclase domain protein"/>
    <property type="match status" value="1"/>
</dbReference>
<dbReference type="Pfam" id="PF08448">
    <property type="entry name" value="PAS_4"/>
    <property type="match status" value="2"/>
</dbReference>
<dbReference type="RefSeq" id="WP_160554514.1">
    <property type="nucleotide sequence ID" value="NZ_CP047650.1"/>
</dbReference>
<dbReference type="CDD" id="cd00130">
    <property type="entry name" value="PAS"/>
    <property type="match status" value="1"/>
</dbReference>
<dbReference type="SMART" id="SM00052">
    <property type="entry name" value="EAL"/>
    <property type="match status" value="1"/>
</dbReference>
<dbReference type="SMART" id="SM00267">
    <property type="entry name" value="GGDEF"/>
    <property type="match status" value="1"/>
</dbReference>
<dbReference type="CDD" id="cd01949">
    <property type="entry name" value="GGDEF"/>
    <property type="match status" value="1"/>
</dbReference>
<dbReference type="Gene3D" id="3.20.20.450">
    <property type="entry name" value="EAL domain"/>
    <property type="match status" value="1"/>
</dbReference>
<dbReference type="Gene3D" id="3.30.70.270">
    <property type="match status" value="1"/>
</dbReference>
<dbReference type="Proteomes" id="UP000464787">
    <property type="component" value="Chromosome"/>
</dbReference>
<dbReference type="PROSITE" id="PS50887">
    <property type="entry name" value="GGDEF"/>
    <property type="match status" value="1"/>
</dbReference>
<feature type="domain" description="EAL" evidence="2">
    <location>
        <begin position="540"/>
        <end position="793"/>
    </location>
</feature>
<dbReference type="InterPro" id="IPR052155">
    <property type="entry name" value="Biofilm_reg_signaling"/>
</dbReference>
<feature type="domain" description="PAC" evidence="1">
    <location>
        <begin position="315"/>
        <end position="367"/>
    </location>
</feature>
<dbReference type="Pfam" id="PF13426">
    <property type="entry name" value="PAS_9"/>
    <property type="match status" value="1"/>
</dbReference>
<dbReference type="InterPro" id="IPR029787">
    <property type="entry name" value="Nucleotide_cyclase"/>
</dbReference>
<dbReference type="KEGG" id="xyk:GT347_23610"/>
<gene>
    <name evidence="4" type="ORF">GT347_23610</name>
</gene>
<dbReference type="PROSITE" id="PS50883">
    <property type="entry name" value="EAL"/>
    <property type="match status" value="1"/>
</dbReference>
<dbReference type="SMART" id="SM00091">
    <property type="entry name" value="PAS"/>
    <property type="match status" value="2"/>
</dbReference>
<dbReference type="InterPro" id="IPR035965">
    <property type="entry name" value="PAS-like_dom_sf"/>
</dbReference>
<dbReference type="PROSITE" id="PS50113">
    <property type="entry name" value="PAC"/>
    <property type="match status" value="1"/>
</dbReference>
<dbReference type="SUPFAM" id="SSF55785">
    <property type="entry name" value="PYP-like sensor domain (PAS domain)"/>
    <property type="match status" value="3"/>
</dbReference>
<dbReference type="Pfam" id="PF00990">
    <property type="entry name" value="GGDEF"/>
    <property type="match status" value="1"/>
</dbReference>
<accession>A0A857J9M9</accession>
<dbReference type="InterPro" id="IPR000700">
    <property type="entry name" value="PAS-assoc_C"/>
</dbReference>